<dbReference type="PANTHER" id="PTHR11113">
    <property type="entry name" value="N-ACETYLGLUCOSAMINE-6-PHOSPHATE DEACETYLASE"/>
    <property type="match status" value="1"/>
</dbReference>
<protein>
    <submittedName>
        <fullName evidence="6">Unannotated protein</fullName>
    </submittedName>
</protein>
<dbReference type="InterPro" id="IPR011059">
    <property type="entry name" value="Metal-dep_hydrolase_composite"/>
</dbReference>
<dbReference type="PANTHER" id="PTHR11113:SF14">
    <property type="entry name" value="N-ACETYLGLUCOSAMINE-6-PHOSPHATE DEACETYLASE"/>
    <property type="match status" value="1"/>
</dbReference>
<dbReference type="Gene3D" id="2.30.40.10">
    <property type="entry name" value="Urease, subunit C, domain 1"/>
    <property type="match status" value="1"/>
</dbReference>
<dbReference type="PIRSF" id="PIRSF038994">
    <property type="entry name" value="NagA"/>
    <property type="match status" value="1"/>
</dbReference>
<keyword evidence="4" id="KW-0119">Carbohydrate metabolism</keyword>
<dbReference type="GO" id="GO:0006046">
    <property type="term" value="P:N-acetylglucosamine catabolic process"/>
    <property type="evidence" value="ECO:0007669"/>
    <property type="project" value="TreeGrafter"/>
</dbReference>
<dbReference type="InterPro" id="IPR003764">
    <property type="entry name" value="GlcNAc_6-P_deAcase"/>
</dbReference>
<dbReference type="AlphaFoldDB" id="A0A6J6GNN3"/>
<evidence type="ECO:0000256" key="1">
    <source>
        <dbReference type="ARBA" id="ARBA00010716"/>
    </source>
</evidence>
<dbReference type="Gene3D" id="3.20.20.140">
    <property type="entry name" value="Metal-dependent hydrolases"/>
    <property type="match status" value="1"/>
</dbReference>
<evidence type="ECO:0000259" key="5">
    <source>
        <dbReference type="Pfam" id="PF01979"/>
    </source>
</evidence>
<accession>A0A6J6GNN3</accession>
<dbReference type="InterPro" id="IPR006680">
    <property type="entry name" value="Amidohydro-rel"/>
</dbReference>
<comment type="similarity">
    <text evidence="1">Belongs to the metallo-dependent hydrolases superfamily. NagA family.</text>
</comment>
<keyword evidence="2" id="KW-0479">Metal-binding</keyword>
<organism evidence="6">
    <name type="scientific">freshwater metagenome</name>
    <dbReference type="NCBI Taxonomy" id="449393"/>
    <lineage>
        <taxon>unclassified sequences</taxon>
        <taxon>metagenomes</taxon>
        <taxon>ecological metagenomes</taxon>
    </lineage>
</organism>
<gene>
    <name evidence="6" type="ORF">UFOPK1808_00894</name>
</gene>
<feature type="domain" description="Amidohydrolase-related" evidence="5">
    <location>
        <begin position="45"/>
        <end position="348"/>
    </location>
</feature>
<evidence type="ECO:0000256" key="2">
    <source>
        <dbReference type="ARBA" id="ARBA00022723"/>
    </source>
</evidence>
<name>A0A6J6GNN3_9ZZZZ</name>
<dbReference type="GO" id="GO:0008448">
    <property type="term" value="F:N-acetylglucosamine-6-phosphate deacetylase activity"/>
    <property type="evidence" value="ECO:0007669"/>
    <property type="project" value="InterPro"/>
</dbReference>
<evidence type="ECO:0000256" key="4">
    <source>
        <dbReference type="ARBA" id="ARBA00023277"/>
    </source>
</evidence>
<dbReference type="InterPro" id="IPR032466">
    <property type="entry name" value="Metal_Hydrolase"/>
</dbReference>
<proteinExistence type="inferred from homology"/>
<evidence type="ECO:0000313" key="6">
    <source>
        <dbReference type="EMBL" id="CAB4602887.1"/>
    </source>
</evidence>
<dbReference type="Pfam" id="PF01979">
    <property type="entry name" value="Amidohydro_1"/>
    <property type="match status" value="1"/>
</dbReference>
<evidence type="ECO:0000256" key="3">
    <source>
        <dbReference type="ARBA" id="ARBA00022801"/>
    </source>
</evidence>
<keyword evidence="3" id="KW-0378">Hydrolase</keyword>
<dbReference type="GO" id="GO:0046872">
    <property type="term" value="F:metal ion binding"/>
    <property type="evidence" value="ECO:0007669"/>
    <property type="project" value="UniProtKB-KW"/>
</dbReference>
<dbReference type="SUPFAM" id="SSF51556">
    <property type="entry name" value="Metallo-dependent hydrolases"/>
    <property type="match status" value="1"/>
</dbReference>
<dbReference type="EMBL" id="CAEZUL010000096">
    <property type="protein sequence ID" value="CAB4602887.1"/>
    <property type="molecule type" value="Genomic_DNA"/>
</dbReference>
<reference evidence="6" key="1">
    <citation type="submission" date="2020-05" db="EMBL/GenBank/DDBJ databases">
        <authorList>
            <person name="Chiriac C."/>
            <person name="Salcher M."/>
            <person name="Ghai R."/>
            <person name="Kavagutti S V."/>
        </authorList>
    </citation>
    <scope>NUCLEOTIDE SEQUENCE</scope>
</reference>
<sequence>MISTFTCEAFFDGEVLHGPRILDVDASGHVVRIDEHKGNCDFALISPGFVDLQMNGFGAVDVATSTMPEFLTLDEELARCGTTSWLGTIVTAPLQSMTQTLKRLDENIAHHTQRGCIGVHMEGPFLGAAPGAHRTRDIIPVDSEFLQSLPESVRLVTIAPEQMGAPAGISSLTARGIVVSLGHSRCTTAEFEEAQRMGAQMVTHLYNGMSEVHHRADSVALMALTNDEVVVGVIADLVHVRAEAIDLAFRAKPSGTVCLVSDSVAWMSPWAVKNGVEIRDGSPRLPNGTLAGSSTPLAEGVRNCVIGAGVPLDEALRAATSTPARLIGRSDIGHIRHGEKCDFVGLDGELSVVTTVRRLPSVRG</sequence>